<proteinExistence type="predicted"/>
<dbReference type="AlphaFoldDB" id="A0A0M2HW62"/>
<protein>
    <submittedName>
        <fullName evidence="1">Ribonucleoside-diphosphate reductase subunit beta nrdF2</fullName>
        <ecNumber evidence="1">1.17.4.1</ecNumber>
    </submittedName>
</protein>
<dbReference type="Proteomes" id="UP000033900">
    <property type="component" value="Unassembled WGS sequence"/>
</dbReference>
<reference evidence="1 2" key="1">
    <citation type="submission" date="2015-02" db="EMBL/GenBank/DDBJ databases">
        <title>Draft genome sequences of ten Microbacterium spp. with emphasis on heavy metal contaminated environments.</title>
        <authorList>
            <person name="Corretto E."/>
        </authorList>
    </citation>
    <scope>NUCLEOTIDE SEQUENCE [LARGE SCALE GENOMIC DNA]</scope>
    <source>
        <strain evidence="1 2">SA35</strain>
    </source>
</reference>
<sequence length="48" mass="5325">MTVGHCVRNCAGMRWFSGCVMNHDFFSGSGSSYVIGKAEATEDDDWDF</sequence>
<accession>A0A0M2HW62</accession>
<dbReference type="EMBL" id="JYJB01000004">
    <property type="protein sequence ID" value="KJL49160.1"/>
    <property type="molecule type" value="Genomic_DNA"/>
</dbReference>
<keyword evidence="1" id="KW-0560">Oxidoreductase</keyword>
<dbReference type="PATRIC" id="fig|273678.4.peg.266"/>
<organism evidence="1 2">
    <name type="scientific">Microbacterium hydrocarbonoxydans</name>
    <dbReference type="NCBI Taxonomy" id="273678"/>
    <lineage>
        <taxon>Bacteria</taxon>
        <taxon>Bacillati</taxon>
        <taxon>Actinomycetota</taxon>
        <taxon>Actinomycetes</taxon>
        <taxon>Micrococcales</taxon>
        <taxon>Microbacteriaceae</taxon>
        <taxon>Microbacterium</taxon>
    </lineage>
</organism>
<evidence type="ECO:0000313" key="2">
    <source>
        <dbReference type="Proteomes" id="UP000033900"/>
    </source>
</evidence>
<dbReference type="GO" id="GO:0004748">
    <property type="term" value="F:ribonucleoside-diphosphate reductase activity, thioredoxin disulfide as acceptor"/>
    <property type="evidence" value="ECO:0007669"/>
    <property type="project" value="UniProtKB-EC"/>
</dbReference>
<keyword evidence="2" id="KW-1185">Reference proteome</keyword>
<gene>
    <name evidence="1" type="primary">nrdF2_2</name>
    <name evidence="1" type="ORF">RS84_00272</name>
</gene>
<comment type="caution">
    <text evidence="1">The sequence shown here is derived from an EMBL/GenBank/DDBJ whole genome shotgun (WGS) entry which is preliminary data.</text>
</comment>
<evidence type="ECO:0000313" key="1">
    <source>
        <dbReference type="EMBL" id="KJL49160.1"/>
    </source>
</evidence>
<dbReference type="EC" id="1.17.4.1" evidence="1"/>
<dbReference type="STRING" id="273678.RS84_00272"/>
<name>A0A0M2HW62_9MICO</name>